<dbReference type="EMBL" id="QZEV01000071">
    <property type="protein sequence ID" value="RJL01158.1"/>
    <property type="molecule type" value="Genomic_DNA"/>
</dbReference>
<protein>
    <submittedName>
        <fullName evidence="3">Enoyl-CoA hydratase</fullName>
    </submittedName>
</protein>
<sequence length="274" mass="28919">MFSTDTESDQPEASPVTHLNYEIRGDVALIGLNRTAKRNAISDALLEELDALITRAETEARAGVIHGHGDHFCAGLDLGEHVRKTPFEGVQNSRRWHAVFGRLQMGAIPWFAALHGAVVGGGLELASSVHVRVADDSAFFALPEGQRGIFVGGGASVRSARLMGVARMTDLMLTGRSIDAATAEAWGLVSLRTPPGQALDRAVELAAQAAGNAQMSNYAIIHALPRIADMASGEGLFVESIVSAFTATSPEAEERLNAFLEKRAAKVARPGGAA</sequence>
<evidence type="ECO:0000313" key="4">
    <source>
        <dbReference type="Proteomes" id="UP000285530"/>
    </source>
</evidence>
<evidence type="ECO:0000313" key="3">
    <source>
        <dbReference type="EMBL" id="RJL01158.1"/>
    </source>
</evidence>
<gene>
    <name evidence="3" type="ORF">D3P06_12765</name>
</gene>
<dbReference type="RefSeq" id="WP_119886919.1">
    <property type="nucleotide sequence ID" value="NZ_CP067171.1"/>
</dbReference>
<dbReference type="CDD" id="cd06558">
    <property type="entry name" value="crotonase-like"/>
    <property type="match status" value="1"/>
</dbReference>
<evidence type="ECO:0000256" key="1">
    <source>
        <dbReference type="ARBA" id="ARBA00005254"/>
    </source>
</evidence>
<keyword evidence="4" id="KW-1185">Reference proteome</keyword>
<comment type="caution">
    <text evidence="3">The sequence shown here is derived from an EMBL/GenBank/DDBJ whole genome shotgun (WGS) entry which is preliminary data.</text>
</comment>
<accession>A0A418ZT01</accession>
<dbReference type="PANTHER" id="PTHR11941:SF54">
    <property type="entry name" value="ENOYL-COA HYDRATASE, MITOCHONDRIAL"/>
    <property type="match status" value="1"/>
</dbReference>
<dbReference type="Proteomes" id="UP000285530">
    <property type="component" value="Unassembled WGS sequence"/>
</dbReference>
<organism evidence="3 4">
    <name type="scientific">Paracoccus aestuarii</name>
    <dbReference type="NCBI Taxonomy" id="453842"/>
    <lineage>
        <taxon>Bacteria</taxon>
        <taxon>Pseudomonadati</taxon>
        <taxon>Pseudomonadota</taxon>
        <taxon>Alphaproteobacteria</taxon>
        <taxon>Rhodobacterales</taxon>
        <taxon>Paracoccaceae</taxon>
        <taxon>Paracoccus</taxon>
    </lineage>
</organism>
<dbReference type="NCBIfam" id="NF006013">
    <property type="entry name" value="PRK08150.1"/>
    <property type="match status" value="1"/>
</dbReference>
<evidence type="ECO:0000256" key="2">
    <source>
        <dbReference type="ARBA" id="ARBA00023239"/>
    </source>
</evidence>
<dbReference type="Gene3D" id="1.10.12.10">
    <property type="entry name" value="Lyase 2-enoyl-coa Hydratase, Chain A, domain 2"/>
    <property type="match status" value="1"/>
</dbReference>
<dbReference type="SUPFAM" id="SSF52096">
    <property type="entry name" value="ClpP/crotonase"/>
    <property type="match status" value="1"/>
</dbReference>
<dbReference type="InterPro" id="IPR029045">
    <property type="entry name" value="ClpP/crotonase-like_dom_sf"/>
</dbReference>
<dbReference type="OrthoDB" id="5730382at2"/>
<dbReference type="GO" id="GO:0016829">
    <property type="term" value="F:lyase activity"/>
    <property type="evidence" value="ECO:0007669"/>
    <property type="project" value="UniProtKB-KW"/>
</dbReference>
<reference evidence="3 4" key="1">
    <citation type="submission" date="2018-09" db="EMBL/GenBank/DDBJ databases">
        <title>Paracoccus onubensis nov. sp. a moderate halophilic bacterium isolated from Gruta de las Maravillas (Aracena, Spain).</title>
        <authorList>
            <person name="Jurado V."/>
            <person name="Gutierrez-Patricio S."/>
            <person name="Gonzalez-Pimentel J.L."/>
            <person name="Laiz L."/>
            <person name="Saiz-Jimenez C."/>
        </authorList>
    </citation>
    <scope>NUCLEOTIDE SEQUENCE [LARGE SCALE GENOMIC DNA]</scope>
    <source>
        <strain evidence="3 4">DSM 19484</strain>
    </source>
</reference>
<dbReference type="PANTHER" id="PTHR11941">
    <property type="entry name" value="ENOYL-COA HYDRATASE-RELATED"/>
    <property type="match status" value="1"/>
</dbReference>
<dbReference type="InterPro" id="IPR001753">
    <property type="entry name" value="Enoyl-CoA_hydra/iso"/>
</dbReference>
<keyword evidence="2" id="KW-0456">Lyase</keyword>
<dbReference type="Gene3D" id="3.90.226.10">
    <property type="entry name" value="2-enoyl-CoA Hydratase, Chain A, domain 1"/>
    <property type="match status" value="1"/>
</dbReference>
<name>A0A418ZT01_9RHOB</name>
<dbReference type="AlphaFoldDB" id="A0A418ZT01"/>
<proteinExistence type="inferred from homology"/>
<comment type="similarity">
    <text evidence="1">Belongs to the enoyl-CoA hydratase/isomerase family.</text>
</comment>
<dbReference type="InterPro" id="IPR014748">
    <property type="entry name" value="Enoyl-CoA_hydra_C"/>
</dbReference>
<dbReference type="Pfam" id="PF00378">
    <property type="entry name" value="ECH_1"/>
    <property type="match status" value="1"/>
</dbReference>
<dbReference type="GO" id="GO:0006635">
    <property type="term" value="P:fatty acid beta-oxidation"/>
    <property type="evidence" value="ECO:0007669"/>
    <property type="project" value="TreeGrafter"/>
</dbReference>